<dbReference type="GO" id="GO:0019239">
    <property type="term" value="F:deaminase activity"/>
    <property type="evidence" value="ECO:0007669"/>
    <property type="project" value="InterPro"/>
</dbReference>
<dbReference type="GO" id="GO:0046872">
    <property type="term" value="F:metal ion binding"/>
    <property type="evidence" value="ECO:0007669"/>
    <property type="project" value="UniProtKB-KW"/>
</dbReference>
<reference evidence="5 6" key="1">
    <citation type="submission" date="2024-01" db="EMBL/GenBank/DDBJ databases">
        <title>The genomes of 5 underutilized Papilionoideae crops provide insights into root nodulation and disease resistanc.</title>
        <authorList>
            <person name="Jiang F."/>
        </authorList>
    </citation>
    <scope>NUCLEOTIDE SEQUENCE [LARGE SCALE GENOMIC DNA]</scope>
    <source>
        <strain evidence="5">DUOXIRENSHENG_FW03</strain>
        <tissue evidence="5">Leaves</tissue>
    </source>
</reference>
<comment type="caution">
    <text evidence="5">The sequence shown here is derived from an EMBL/GenBank/DDBJ whole genome shotgun (WGS) entry which is preliminary data.</text>
</comment>
<protein>
    <submittedName>
        <fullName evidence="5">Uncharacterized protein</fullName>
    </submittedName>
</protein>
<evidence type="ECO:0000313" key="6">
    <source>
        <dbReference type="Proteomes" id="UP001386955"/>
    </source>
</evidence>
<keyword evidence="3" id="KW-0378">Hydrolase</keyword>
<sequence length="92" mass="10425">MESEVKVRKRTGRVHRREENVPGCGRAQVLSLGFKLLHPNSLTSLSHDRSKSKLSFWGYDLCLISLLHQLSSISSDDPLELTKSIALLYFNI</sequence>
<name>A0AAN9S9Z1_PSOTE</name>
<organism evidence="5 6">
    <name type="scientific">Psophocarpus tetragonolobus</name>
    <name type="common">Winged bean</name>
    <name type="synonym">Dolichos tetragonolobus</name>
    <dbReference type="NCBI Taxonomy" id="3891"/>
    <lineage>
        <taxon>Eukaryota</taxon>
        <taxon>Viridiplantae</taxon>
        <taxon>Streptophyta</taxon>
        <taxon>Embryophyta</taxon>
        <taxon>Tracheophyta</taxon>
        <taxon>Spermatophyta</taxon>
        <taxon>Magnoliopsida</taxon>
        <taxon>eudicotyledons</taxon>
        <taxon>Gunneridae</taxon>
        <taxon>Pentapetalae</taxon>
        <taxon>rosids</taxon>
        <taxon>fabids</taxon>
        <taxon>Fabales</taxon>
        <taxon>Fabaceae</taxon>
        <taxon>Papilionoideae</taxon>
        <taxon>50 kb inversion clade</taxon>
        <taxon>NPAAA clade</taxon>
        <taxon>indigoferoid/millettioid clade</taxon>
        <taxon>Phaseoleae</taxon>
        <taxon>Psophocarpus</taxon>
    </lineage>
</organism>
<keyword evidence="2" id="KW-0479">Metal-binding</keyword>
<dbReference type="Proteomes" id="UP001386955">
    <property type="component" value="Unassembled WGS sequence"/>
</dbReference>
<dbReference type="EMBL" id="JAYMYS010000005">
    <property type="protein sequence ID" value="KAK7392383.1"/>
    <property type="molecule type" value="Genomic_DNA"/>
</dbReference>
<dbReference type="PROSITE" id="PS00485">
    <property type="entry name" value="A_DEAMINASE"/>
    <property type="match status" value="1"/>
</dbReference>
<dbReference type="GO" id="GO:0009168">
    <property type="term" value="P:purine ribonucleoside monophosphate biosynthetic process"/>
    <property type="evidence" value="ECO:0007669"/>
    <property type="project" value="InterPro"/>
</dbReference>
<dbReference type="InterPro" id="IPR006650">
    <property type="entry name" value="A/AMP_deam_AS"/>
</dbReference>
<gene>
    <name evidence="5" type="ORF">VNO78_20820</name>
</gene>
<keyword evidence="4" id="KW-0862">Zinc</keyword>
<evidence type="ECO:0000313" key="5">
    <source>
        <dbReference type="EMBL" id="KAK7392383.1"/>
    </source>
</evidence>
<proteinExistence type="predicted"/>
<evidence type="ECO:0000256" key="2">
    <source>
        <dbReference type="ARBA" id="ARBA00022723"/>
    </source>
</evidence>
<keyword evidence="6" id="KW-1185">Reference proteome</keyword>
<accession>A0AAN9S9Z1</accession>
<comment type="cofactor">
    <cofactor evidence="1">
        <name>Zn(2+)</name>
        <dbReference type="ChEBI" id="CHEBI:29105"/>
    </cofactor>
</comment>
<evidence type="ECO:0000256" key="4">
    <source>
        <dbReference type="ARBA" id="ARBA00022833"/>
    </source>
</evidence>
<dbReference type="AlphaFoldDB" id="A0AAN9S9Z1"/>
<evidence type="ECO:0000256" key="1">
    <source>
        <dbReference type="ARBA" id="ARBA00001947"/>
    </source>
</evidence>
<evidence type="ECO:0000256" key="3">
    <source>
        <dbReference type="ARBA" id="ARBA00022801"/>
    </source>
</evidence>